<evidence type="ECO:0000313" key="7">
    <source>
        <dbReference type="EMBL" id="VEU61143.1"/>
    </source>
</evidence>
<dbReference type="GO" id="GO:0005886">
    <property type="term" value="C:plasma membrane"/>
    <property type="evidence" value="ECO:0007669"/>
    <property type="project" value="UniProtKB-SubCell"/>
</dbReference>
<dbReference type="InterPro" id="IPR054938">
    <property type="entry name" value="Hexose_phos_transporter"/>
</dbReference>
<evidence type="ECO:0000256" key="3">
    <source>
        <dbReference type="ARBA" id="ARBA00022692"/>
    </source>
</evidence>
<keyword evidence="2" id="KW-1003">Cell membrane</keyword>
<feature type="transmembrane region" description="Helical" evidence="6">
    <location>
        <begin position="317"/>
        <end position="340"/>
    </location>
</feature>
<dbReference type="InterPro" id="IPR011699">
    <property type="entry name" value="MFS_Mycoplasma"/>
</dbReference>
<dbReference type="AlphaFoldDB" id="A0A449AA30"/>
<evidence type="ECO:0000256" key="1">
    <source>
        <dbReference type="ARBA" id="ARBA00004651"/>
    </source>
</evidence>
<feature type="transmembrane region" description="Helical" evidence="6">
    <location>
        <begin position="102"/>
        <end position="119"/>
    </location>
</feature>
<dbReference type="Gene3D" id="1.20.1250.20">
    <property type="entry name" value="MFS general substrate transporter like domains"/>
    <property type="match status" value="1"/>
</dbReference>
<evidence type="ECO:0000256" key="2">
    <source>
        <dbReference type="ARBA" id="ARBA00022475"/>
    </source>
</evidence>
<dbReference type="RefSeq" id="WP_129687940.1">
    <property type="nucleotide sequence ID" value="NZ_LR214970.1"/>
</dbReference>
<keyword evidence="3 6" id="KW-0812">Transmembrane</keyword>
<feature type="transmembrane region" description="Helical" evidence="6">
    <location>
        <begin position="246"/>
        <end position="267"/>
    </location>
</feature>
<feature type="transmembrane region" description="Helical" evidence="6">
    <location>
        <begin position="125"/>
        <end position="147"/>
    </location>
</feature>
<gene>
    <name evidence="7" type="ORF">NCTC10122_00736</name>
</gene>
<dbReference type="SUPFAM" id="SSF103473">
    <property type="entry name" value="MFS general substrate transporter"/>
    <property type="match status" value="1"/>
</dbReference>
<keyword evidence="4 6" id="KW-1133">Transmembrane helix</keyword>
<keyword evidence="5 6" id="KW-0472">Membrane</keyword>
<evidence type="ECO:0000313" key="8">
    <source>
        <dbReference type="Proteomes" id="UP000290942"/>
    </source>
</evidence>
<protein>
    <submittedName>
        <fullName evidence="7">Mycoplasma MFS transporter</fullName>
    </submittedName>
</protein>
<reference evidence="7 8" key="1">
    <citation type="submission" date="2019-01" db="EMBL/GenBank/DDBJ databases">
        <authorList>
            <consortium name="Pathogen Informatics"/>
        </authorList>
    </citation>
    <scope>NUCLEOTIDE SEQUENCE [LARGE SCALE GENOMIC DNA]</scope>
    <source>
        <strain evidence="7 8">NCTC10122</strain>
    </source>
</reference>
<feature type="transmembrane region" description="Helical" evidence="6">
    <location>
        <begin position="387"/>
        <end position="410"/>
    </location>
</feature>
<sequence>MQKIINKMNNPKNKVAYGFLLWSFISIGYLLFVANWGFVVGLAGNGIDANGAADAGFLSYFKIVKNATFDLTNNAANWAITLGRGIGSVAVALLLAKFAHKYSTIIAISLTLIGIPAQFMPAAPYGYVLFLILITFMAIGGTMLVILTQPVVSAFFGKKQKSIVSQFGIWFYPLGTIISILPFVFAGKSSVVRENWQLIFTILAALNVIPLIIIIIFGSHFDRTTTENQPKQEGFKILGKYLKSKATYAWVLLYGAWLCAVVFPTSVSFNVFHDLASIKRNTFDHEIRIWSVCFLAAVFIAPITIGLWSKTNFKRRWFIGLILFIGIMLYALSAVTFIYGVAKKNVFVSALFYIFGFLSGLCLWGIQGVMLNMPHEYKDSDPKTIGWMFSLIWGMGYIFFTIILIGISIIPIAGAKLGGNNYIYSTITFIVLIVVSLSAILGAFLLKEPSTQTNEQAKMQTK</sequence>
<proteinExistence type="predicted"/>
<evidence type="ECO:0000256" key="6">
    <source>
        <dbReference type="SAM" id="Phobius"/>
    </source>
</evidence>
<dbReference type="Proteomes" id="UP000290942">
    <property type="component" value="Chromosome"/>
</dbReference>
<evidence type="ECO:0000256" key="5">
    <source>
        <dbReference type="ARBA" id="ARBA00023136"/>
    </source>
</evidence>
<dbReference type="InterPro" id="IPR036259">
    <property type="entry name" value="MFS_trans_sf"/>
</dbReference>
<dbReference type="Pfam" id="PF07672">
    <property type="entry name" value="MFS_Mycoplasma"/>
    <property type="match status" value="1"/>
</dbReference>
<feature type="transmembrane region" description="Helical" evidence="6">
    <location>
        <begin position="422"/>
        <end position="446"/>
    </location>
</feature>
<feature type="transmembrane region" description="Helical" evidence="6">
    <location>
        <begin position="15"/>
        <end position="38"/>
    </location>
</feature>
<feature type="transmembrane region" description="Helical" evidence="6">
    <location>
        <begin position="287"/>
        <end position="308"/>
    </location>
</feature>
<feature type="transmembrane region" description="Helical" evidence="6">
    <location>
        <begin position="198"/>
        <end position="221"/>
    </location>
</feature>
<name>A0A449AA30_9BACT</name>
<feature type="transmembrane region" description="Helical" evidence="6">
    <location>
        <begin position="167"/>
        <end position="186"/>
    </location>
</feature>
<dbReference type="EMBL" id="LR214970">
    <property type="protein sequence ID" value="VEU61143.1"/>
    <property type="molecule type" value="Genomic_DNA"/>
</dbReference>
<comment type="subcellular location">
    <subcellularLocation>
        <location evidence="1">Cell membrane</location>
        <topology evidence="1">Multi-pass membrane protein</topology>
    </subcellularLocation>
</comment>
<feature type="transmembrane region" description="Helical" evidence="6">
    <location>
        <begin position="346"/>
        <end position="366"/>
    </location>
</feature>
<evidence type="ECO:0000256" key="4">
    <source>
        <dbReference type="ARBA" id="ARBA00022989"/>
    </source>
</evidence>
<feature type="transmembrane region" description="Helical" evidence="6">
    <location>
        <begin position="75"/>
        <end position="95"/>
    </location>
</feature>
<organism evidence="7 8">
    <name type="scientific">Mycoplasmopsis bovigenitalium</name>
    <dbReference type="NCBI Taxonomy" id="2112"/>
    <lineage>
        <taxon>Bacteria</taxon>
        <taxon>Bacillati</taxon>
        <taxon>Mycoplasmatota</taxon>
        <taxon>Mycoplasmoidales</taxon>
        <taxon>Metamycoplasmataceae</taxon>
        <taxon>Mycoplasmopsis</taxon>
    </lineage>
</organism>
<dbReference type="NCBIfam" id="NF043062">
    <property type="entry name" value="MMSYN1_0881"/>
    <property type="match status" value="1"/>
</dbReference>
<accession>A0A449AA30</accession>